<dbReference type="Pfam" id="PF00326">
    <property type="entry name" value="Peptidase_S9"/>
    <property type="match status" value="1"/>
</dbReference>
<gene>
    <name evidence="4" type="ORF">SAMN04488055_2706</name>
</gene>
<dbReference type="EMBL" id="FSRA01000001">
    <property type="protein sequence ID" value="SIO05382.1"/>
    <property type="molecule type" value="Genomic_DNA"/>
</dbReference>
<name>A0A1N6GD94_9BACT</name>
<feature type="chain" id="PRO_5013156274" evidence="2">
    <location>
        <begin position="20"/>
        <end position="930"/>
    </location>
</feature>
<evidence type="ECO:0000256" key="1">
    <source>
        <dbReference type="ARBA" id="ARBA00022801"/>
    </source>
</evidence>
<dbReference type="STRING" id="536979.SAMN04488055_2706"/>
<dbReference type="Gene3D" id="3.40.50.1820">
    <property type="entry name" value="alpha/beta hydrolase"/>
    <property type="match status" value="1"/>
</dbReference>
<dbReference type="PANTHER" id="PTHR42776:SF27">
    <property type="entry name" value="DIPEPTIDYL PEPTIDASE FAMILY MEMBER 6"/>
    <property type="match status" value="1"/>
</dbReference>
<evidence type="ECO:0000313" key="4">
    <source>
        <dbReference type="EMBL" id="SIO05382.1"/>
    </source>
</evidence>
<reference evidence="4 5" key="1">
    <citation type="submission" date="2016-11" db="EMBL/GenBank/DDBJ databases">
        <authorList>
            <person name="Jaros S."/>
            <person name="Januszkiewicz K."/>
            <person name="Wedrychowicz H."/>
        </authorList>
    </citation>
    <scope>NUCLEOTIDE SEQUENCE [LARGE SCALE GENOMIC DNA]</scope>
    <source>
        <strain evidence="4 5">DSM 24787</strain>
    </source>
</reference>
<dbReference type="InterPro" id="IPR029058">
    <property type="entry name" value="AB_hydrolase_fold"/>
</dbReference>
<keyword evidence="1" id="KW-0378">Hydrolase</keyword>
<dbReference type="OrthoDB" id="9812921at2"/>
<dbReference type="PANTHER" id="PTHR42776">
    <property type="entry name" value="SERINE PEPTIDASE S9 FAMILY MEMBER"/>
    <property type="match status" value="1"/>
</dbReference>
<dbReference type="GO" id="GO:0004177">
    <property type="term" value="F:aminopeptidase activity"/>
    <property type="evidence" value="ECO:0007669"/>
    <property type="project" value="UniProtKB-KW"/>
</dbReference>
<keyword evidence="2" id="KW-0732">Signal</keyword>
<dbReference type="AlphaFoldDB" id="A0A1N6GD94"/>
<sequence length="930" mass="106163">MQRFYSLFLLLAVSLSVNAQQKKDLTPADYAKWQYFTGSTLSENGEWVAYTVAVQEDNDTLYLFNQLTNKRYALEFGSAPAFSGDNQWVAYYIGVPFKEAEKLRDQKMPVPLKMGLLNLATGKKEVIKDISNFRFSRNGKFLAVTLNPPKENKDKGTVVLLRNLADSSTRTIGNVTASEFNRKSDHFAYVLESANQAGNTVELFNLQTNVIKVLASDTCKFSKLTWSKEGNGLAFYKTIKNEDYEEENAQVYVYAPLDKKPVLSVFDPAKQPAFPKGMRINPTSALRLTDDVTAAYFSIKNWTAKPPKKGTAKDSTSVKKDTTNIAKTDTTKKLPPAAAPKKEDKLAAVDIWHWKDAEIQPRQKLTYAMDKDFSLQSVWNISANSFFQLTSDSIPRASLANWQKFAVITTDKKYKPAFKEDFGDFYLIDTRSGQKKLIGEKIIQSYGYSPMLSPDSKYVLYYKDKQWFTYNTTTGENVSITKNIPTIFENFRDDHPAAKPPFGWGGWTKGDKEVYLYDEYDIYAVKPDGKGFRKLTDGTKEEIRHRIARIDTEDPYWDDSKALYIDLYGDKSKYFGVGKVEKGKFSRLVYEPNAVDQFNKAKEADVFTFIRADYNRSPELYITKNFQGEQKVAGTNPQQKDYNWGKSELVSFTNKKGKKLQGALFYPSDYQPGKQYPMVVYIYEELANTVHGYVMPSERRAYNTTNFTSGGYFIFRPDIVYDINDPGMSAVDCVVPAVEEVLKTGMIDKNKVGLMGHSWGAYQTSFIITQTDLFKAACAGAPLTNLISMSLAIYWNSGIPDQKIFETSQGRFDGPWYDRMQEHMRNSPIYAAQHIKAPLLVAFGDKDGAVDWHQGIEMYGTMRRMEKPHVMLVYADENHGLAKKENQIDYQKRQREWFDHYLLGKTAPKWITEGVSYLDKMKEQEKENKQ</sequence>
<dbReference type="GO" id="GO:0004252">
    <property type="term" value="F:serine-type endopeptidase activity"/>
    <property type="evidence" value="ECO:0007669"/>
    <property type="project" value="TreeGrafter"/>
</dbReference>
<accession>A0A1N6GD94</accession>
<evidence type="ECO:0000259" key="3">
    <source>
        <dbReference type="Pfam" id="PF00326"/>
    </source>
</evidence>
<proteinExistence type="predicted"/>
<dbReference type="SUPFAM" id="SSF82171">
    <property type="entry name" value="DPP6 N-terminal domain-like"/>
    <property type="match status" value="1"/>
</dbReference>
<keyword evidence="4" id="KW-0031">Aminopeptidase</keyword>
<dbReference type="Proteomes" id="UP000185003">
    <property type="component" value="Unassembled WGS sequence"/>
</dbReference>
<dbReference type="GO" id="GO:0006508">
    <property type="term" value="P:proteolysis"/>
    <property type="evidence" value="ECO:0007669"/>
    <property type="project" value="InterPro"/>
</dbReference>
<dbReference type="SUPFAM" id="SSF53474">
    <property type="entry name" value="alpha/beta-Hydrolases"/>
    <property type="match status" value="1"/>
</dbReference>
<evidence type="ECO:0000256" key="2">
    <source>
        <dbReference type="SAM" id="SignalP"/>
    </source>
</evidence>
<evidence type="ECO:0000313" key="5">
    <source>
        <dbReference type="Proteomes" id="UP000185003"/>
    </source>
</evidence>
<feature type="domain" description="Peptidase S9 prolyl oligopeptidase catalytic" evidence="3">
    <location>
        <begin position="734"/>
        <end position="902"/>
    </location>
</feature>
<dbReference type="InterPro" id="IPR001375">
    <property type="entry name" value="Peptidase_S9_cat"/>
</dbReference>
<protein>
    <submittedName>
        <fullName evidence="4">Dipeptidyl aminopeptidase/acylaminoacyl peptidase</fullName>
    </submittedName>
</protein>
<dbReference type="RefSeq" id="WP_074239741.1">
    <property type="nucleotide sequence ID" value="NZ_FSRA01000001.1"/>
</dbReference>
<feature type="signal peptide" evidence="2">
    <location>
        <begin position="1"/>
        <end position="19"/>
    </location>
</feature>
<dbReference type="Gene3D" id="2.120.10.30">
    <property type="entry name" value="TolB, C-terminal domain"/>
    <property type="match status" value="1"/>
</dbReference>
<keyword evidence="4" id="KW-0645">Protease</keyword>
<organism evidence="4 5">
    <name type="scientific">Chitinophaga niabensis</name>
    <dbReference type="NCBI Taxonomy" id="536979"/>
    <lineage>
        <taxon>Bacteria</taxon>
        <taxon>Pseudomonadati</taxon>
        <taxon>Bacteroidota</taxon>
        <taxon>Chitinophagia</taxon>
        <taxon>Chitinophagales</taxon>
        <taxon>Chitinophagaceae</taxon>
        <taxon>Chitinophaga</taxon>
    </lineage>
</organism>
<keyword evidence="5" id="KW-1185">Reference proteome</keyword>
<dbReference type="InterPro" id="IPR011042">
    <property type="entry name" value="6-blade_b-propeller_TolB-like"/>
</dbReference>